<dbReference type="RefSeq" id="WP_169527238.1">
    <property type="nucleotide sequence ID" value="NZ_JAAMPU010000104.1"/>
</dbReference>
<reference evidence="2" key="1">
    <citation type="submission" date="2020-02" db="EMBL/GenBank/DDBJ databases">
        <title>Flavobacterium sp. genome.</title>
        <authorList>
            <person name="Jung H.S."/>
            <person name="Baek J.H."/>
            <person name="Jeon C.O."/>
        </authorList>
    </citation>
    <scope>NUCLEOTIDE SEQUENCE</scope>
    <source>
        <strain evidence="2">SE-s28</strain>
    </source>
</reference>
<accession>A0A972FU92</accession>
<keyword evidence="3" id="KW-1185">Reference proteome</keyword>
<evidence type="ECO:0000256" key="1">
    <source>
        <dbReference type="SAM" id="SignalP"/>
    </source>
</evidence>
<protein>
    <recommendedName>
        <fullName evidence="4">DUF4468 domain-containing protein</fullName>
    </recommendedName>
</protein>
<gene>
    <name evidence="2" type="ORF">G6047_08810</name>
</gene>
<evidence type="ECO:0008006" key="4">
    <source>
        <dbReference type="Google" id="ProtNLM"/>
    </source>
</evidence>
<feature type="chain" id="PRO_5037722051" description="DUF4468 domain-containing protein" evidence="1">
    <location>
        <begin position="19"/>
        <end position="166"/>
    </location>
</feature>
<dbReference type="AlphaFoldDB" id="A0A972FU92"/>
<comment type="caution">
    <text evidence="2">The sequence shown here is derived from an EMBL/GenBank/DDBJ whole genome shotgun (WGS) entry which is preliminary data.</text>
</comment>
<evidence type="ECO:0000313" key="3">
    <source>
        <dbReference type="Proteomes" id="UP000712080"/>
    </source>
</evidence>
<name>A0A972FU92_9FLAO</name>
<sequence length="166" mass="19276">MKLIAAFLLLTLSLSAQNLELTPNGFAPVEIPRPDKRFDQIQDQIKYWLGDYNRNNEYGYDVYDVTESSLKIDASKDNAFYYQNKGETFQHRIKYTLAVEIKDQVIVYKFSVKEIYAKKVLTNLTVAKFFTSEGKLKSDYLEVKPSLERTANDILNSFEVYMALLK</sequence>
<proteinExistence type="predicted"/>
<dbReference type="EMBL" id="JAAMPU010000104">
    <property type="protein sequence ID" value="NMH28132.1"/>
    <property type="molecule type" value="Genomic_DNA"/>
</dbReference>
<organism evidence="2 3">
    <name type="scientific">Flavobacterium silvaticum</name>
    <dbReference type="NCBI Taxonomy" id="1852020"/>
    <lineage>
        <taxon>Bacteria</taxon>
        <taxon>Pseudomonadati</taxon>
        <taxon>Bacteroidota</taxon>
        <taxon>Flavobacteriia</taxon>
        <taxon>Flavobacteriales</taxon>
        <taxon>Flavobacteriaceae</taxon>
        <taxon>Flavobacterium</taxon>
    </lineage>
</organism>
<evidence type="ECO:0000313" key="2">
    <source>
        <dbReference type="EMBL" id="NMH28132.1"/>
    </source>
</evidence>
<dbReference type="Proteomes" id="UP000712080">
    <property type="component" value="Unassembled WGS sequence"/>
</dbReference>
<feature type="signal peptide" evidence="1">
    <location>
        <begin position="1"/>
        <end position="18"/>
    </location>
</feature>
<keyword evidence="1" id="KW-0732">Signal</keyword>